<gene>
    <name evidence="1" type="ORF">CLF_105805</name>
</gene>
<proteinExistence type="predicted"/>
<dbReference type="Proteomes" id="UP000008909">
    <property type="component" value="Unassembled WGS sequence"/>
</dbReference>
<dbReference type="AlphaFoldDB" id="G7YE85"/>
<sequence length="317" mass="35294">MDHIRICPDAIDFGPSVPEVYAWSLSRHTTTSGLTASNAVTYRAPPLAGSPYVQDPAGWLPVDMFAELGNWLANISLPCEELSPVPDWVVHPTAHFEREPHRIDIRRYCFRFPKGEISLSITRKAGQSFSTCLALTTSKVPLRGVQPLSIPLTIEMDTLETVLALMAIKGEVSALTSKTGITYGIKKPYDRVLQGNNAILDMASGRRRTVYRTLDVDFTDDMTLVDDGIAAIQEQSDHLAAQCPSPHQDVKYFVGHDKELLTVIGGDLTIWCKNNRYVVQGCKRYDAWERNTVFTARNAKKVHPFITNLHSVDLPIS</sequence>
<evidence type="ECO:0000313" key="2">
    <source>
        <dbReference type="Proteomes" id="UP000008909"/>
    </source>
</evidence>
<evidence type="ECO:0000313" key="1">
    <source>
        <dbReference type="EMBL" id="GAA51268.1"/>
    </source>
</evidence>
<keyword evidence="2" id="KW-1185">Reference proteome</keyword>
<dbReference type="EMBL" id="DF143131">
    <property type="protein sequence ID" value="GAA51268.1"/>
    <property type="molecule type" value="Genomic_DNA"/>
</dbReference>
<name>G7YE85_CLOSI</name>
<organism evidence="1 2">
    <name type="scientific">Clonorchis sinensis</name>
    <name type="common">Chinese liver fluke</name>
    <dbReference type="NCBI Taxonomy" id="79923"/>
    <lineage>
        <taxon>Eukaryota</taxon>
        <taxon>Metazoa</taxon>
        <taxon>Spiralia</taxon>
        <taxon>Lophotrochozoa</taxon>
        <taxon>Platyhelminthes</taxon>
        <taxon>Trematoda</taxon>
        <taxon>Digenea</taxon>
        <taxon>Opisthorchiida</taxon>
        <taxon>Opisthorchiata</taxon>
        <taxon>Opisthorchiidae</taxon>
        <taxon>Clonorchis</taxon>
    </lineage>
</organism>
<reference key="2">
    <citation type="submission" date="2011-10" db="EMBL/GenBank/DDBJ databases">
        <title>The genome and transcriptome sequence of Clonorchis sinensis provide insights into the carcinogenic liver fluke.</title>
        <authorList>
            <person name="Wang X."/>
            <person name="Huang Y."/>
            <person name="Chen W."/>
            <person name="Liu H."/>
            <person name="Guo L."/>
            <person name="Chen Y."/>
            <person name="Luo F."/>
            <person name="Zhou W."/>
            <person name="Sun J."/>
            <person name="Mao Q."/>
            <person name="Liang P."/>
            <person name="Zhou C."/>
            <person name="Tian Y."/>
            <person name="Men J."/>
            <person name="Lv X."/>
            <person name="Huang L."/>
            <person name="Zhou J."/>
            <person name="Hu Y."/>
            <person name="Li R."/>
            <person name="Zhang F."/>
            <person name="Lei H."/>
            <person name="Li X."/>
            <person name="Hu X."/>
            <person name="Liang C."/>
            <person name="Xu J."/>
            <person name="Wu Z."/>
            <person name="Yu X."/>
        </authorList>
    </citation>
    <scope>NUCLEOTIDE SEQUENCE</scope>
    <source>
        <strain>Henan</strain>
    </source>
</reference>
<accession>G7YE85</accession>
<protein>
    <submittedName>
        <fullName evidence="1">Uncharacterized protein</fullName>
    </submittedName>
</protein>
<reference evidence="1" key="1">
    <citation type="journal article" date="2011" name="Genome Biol.">
        <title>The draft genome of the carcinogenic human liver fluke Clonorchis sinensis.</title>
        <authorList>
            <person name="Wang X."/>
            <person name="Chen W."/>
            <person name="Huang Y."/>
            <person name="Sun J."/>
            <person name="Men J."/>
            <person name="Liu H."/>
            <person name="Luo F."/>
            <person name="Guo L."/>
            <person name="Lv X."/>
            <person name="Deng C."/>
            <person name="Zhou C."/>
            <person name="Fan Y."/>
            <person name="Li X."/>
            <person name="Huang L."/>
            <person name="Hu Y."/>
            <person name="Liang C."/>
            <person name="Hu X."/>
            <person name="Xu J."/>
            <person name="Yu X."/>
        </authorList>
    </citation>
    <scope>NUCLEOTIDE SEQUENCE [LARGE SCALE GENOMIC DNA]</scope>
    <source>
        <strain evidence="1">Henan</strain>
    </source>
</reference>